<keyword evidence="1" id="KW-0812">Transmembrane</keyword>
<comment type="caution">
    <text evidence="2">The sequence shown here is derived from an EMBL/GenBank/DDBJ whole genome shotgun (WGS) entry which is preliminary data.</text>
</comment>
<dbReference type="OrthoDB" id="7888986at2"/>
<dbReference type="HAMAP" id="MF_02077">
    <property type="entry name" value="Amj_flippase"/>
    <property type="match status" value="1"/>
</dbReference>
<dbReference type="InterPro" id="IPR021260">
    <property type="entry name" value="Amj"/>
</dbReference>
<sequence length="267" mass="29309">MDWQLLFLCSLTFVIHFIGTLAYSARIAGVRTGKIAVSFTLFNTLILLSRTSNLFQAPLLAKRIENQLGAPVSNHVLQDLRWLLFSAAVANLLGVLLIPTFQRLFSRAVVSYHADRSLYRLLDRAFSTRGWHQIRQHITIPARQNLSSLASTDSISPGLMLANTLSIALWTVAVFAALYAGFLHPQLRNTAGQLSGLINGAATILMFLLIDPSLSILTDDIAEGKSTQAHLRKTVIWLAASRFVGTLLAQLLLLPAAMAIACLARYI</sequence>
<evidence type="ECO:0000313" key="3">
    <source>
        <dbReference type="Proteomes" id="UP000003688"/>
    </source>
</evidence>
<dbReference type="GO" id="GO:0009252">
    <property type="term" value="P:peptidoglycan biosynthetic process"/>
    <property type="evidence" value="ECO:0007669"/>
    <property type="project" value="UniProtKB-UniRule"/>
</dbReference>
<dbReference type="GO" id="GO:0071555">
    <property type="term" value="P:cell wall organization"/>
    <property type="evidence" value="ECO:0007669"/>
    <property type="project" value="UniProtKB-KW"/>
</dbReference>
<feature type="transmembrane region" description="Helical" evidence="1">
    <location>
        <begin position="194"/>
        <end position="216"/>
    </location>
</feature>
<evidence type="ECO:0000256" key="1">
    <source>
        <dbReference type="HAMAP-Rule" id="MF_02077"/>
    </source>
</evidence>
<dbReference type="GO" id="GO:0008360">
    <property type="term" value="P:regulation of cell shape"/>
    <property type="evidence" value="ECO:0007669"/>
    <property type="project" value="UniProtKB-KW"/>
</dbReference>
<comment type="function">
    <text evidence="1">Involved in peptidoglycan biosynthesis. Transports lipid-linked peptidoglycan precursors from the inner to the outer leaflet of the cytoplasmic membrane.</text>
</comment>
<comment type="similarity">
    <text evidence="1">Belongs to the Amj family.</text>
</comment>
<accession>B9XD80</accession>
<dbReference type="EMBL" id="ABOX02000006">
    <property type="protein sequence ID" value="EEF62026.1"/>
    <property type="molecule type" value="Genomic_DNA"/>
</dbReference>
<evidence type="ECO:0000313" key="2">
    <source>
        <dbReference type="EMBL" id="EEF62026.1"/>
    </source>
</evidence>
<reference evidence="2 3" key="1">
    <citation type="journal article" date="2011" name="J. Bacteriol.">
        <title>Genome sequence of 'Pedosphaera parvula' Ellin514, an aerobic Verrucomicrobial isolate from pasture soil.</title>
        <authorList>
            <person name="Kant R."/>
            <person name="van Passel M.W."/>
            <person name="Sangwan P."/>
            <person name="Palva A."/>
            <person name="Lucas S."/>
            <person name="Copeland A."/>
            <person name="Lapidus A."/>
            <person name="Glavina Del Rio T."/>
            <person name="Dalin E."/>
            <person name="Tice H."/>
            <person name="Bruce D."/>
            <person name="Goodwin L."/>
            <person name="Pitluck S."/>
            <person name="Chertkov O."/>
            <person name="Larimer F.W."/>
            <person name="Land M.L."/>
            <person name="Hauser L."/>
            <person name="Brettin T.S."/>
            <person name="Detter J.C."/>
            <person name="Han S."/>
            <person name="de Vos W.M."/>
            <person name="Janssen P.H."/>
            <person name="Smidt H."/>
        </authorList>
    </citation>
    <scope>NUCLEOTIDE SEQUENCE [LARGE SCALE GENOMIC DNA]</scope>
    <source>
        <strain evidence="2 3">Ellin514</strain>
    </source>
</reference>
<dbReference type="Pfam" id="PF10997">
    <property type="entry name" value="Amj"/>
    <property type="match status" value="1"/>
</dbReference>
<organism evidence="2 3">
    <name type="scientific">Pedosphaera parvula (strain Ellin514)</name>
    <dbReference type="NCBI Taxonomy" id="320771"/>
    <lineage>
        <taxon>Bacteria</taxon>
        <taxon>Pseudomonadati</taxon>
        <taxon>Verrucomicrobiota</taxon>
        <taxon>Pedosphaerae</taxon>
        <taxon>Pedosphaerales</taxon>
        <taxon>Pedosphaeraceae</taxon>
        <taxon>Pedosphaera</taxon>
    </lineage>
</organism>
<comment type="caution">
    <text evidence="1">Lacks conserved residue(s) required for the propagation of feature annotation.</text>
</comment>
<name>B9XD80_PEDPL</name>
<feature type="transmembrane region" description="Helical" evidence="1">
    <location>
        <begin position="236"/>
        <end position="264"/>
    </location>
</feature>
<proteinExistence type="inferred from homology"/>
<protein>
    <recommendedName>
        <fullName evidence="1">Lipid II flippase Amj</fullName>
    </recommendedName>
</protein>
<keyword evidence="1" id="KW-0961">Cell wall biogenesis/degradation</keyword>
<keyword evidence="1" id="KW-0133">Cell shape</keyword>
<dbReference type="GO" id="GO:0005886">
    <property type="term" value="C:plasma membrane"/>
    <property type="evidence" value="ECO:0007669"/>
    <property type="project" value="UniProtKB-SubCell"/>
</dbReference>
<keyword evidence="1" id="KW-0472">Membrane</keyword>
<dbReference type="AlphaFoldDB" id="B9XD80"/>
<keyword evidence="1" id="KW-0813">Transport</keyword>
<feature type="transmembrane region" description="Helical" evidence="1">
    <location>
        <begin position="82"/>
        <end position="101"/>
    </location>
</feature>
<dbReference type="STRING" id="320771.Cflav_PD6301"/>
<keyword evidence="3" id="KW-1185">Reference proteome</keyword>
<comment type="subcellular location">
    <subcellularLocation>
        <location evidence="1">Cell membrane</location>
        <topology evidence="1">Multi-pass membrane protein</topology>
    </subcellularLocation>
</comment>
<dbReference type="RefSeq" id="WP_007413778.1">
    <property type="nucleotide sequence ID" value="NZ_ABOX02000006.1"/>
</dbReference>
<keyword evidence="1" id="KW-1003">Cell membrane</keyword>
<keyword evidence="1" id="KW-0573">Peptidoglycan synthesis</keyword>
<keyword evidence="1" id="KW-1133">Transmembrane helix</keyword>
<dbReference type="UniPathway" id="UPA00219"/>
<dbReference type="GO" id="GO:0015648">
    <property type="term" value="F:lipid-linked peptidoglycan transporter activity"/>
    <property type="evidence" value="ECO:0007669"/>
    <property type="project" value="UniProtKB-UniRule"/>
</dbReference>
<dbReference type="Proteomes" id="UP000003688">
    <property type="component" value="Unassembled WGS sequence"/>
</dbReference>
<feature type="transmembrane region" description="Helical" evidence="1">
    <location>
        <begin position="159"/>
        <end position="182"/>
    </location>
</feature>
<gene>
    <name evidence="1" type="primary">amj</name>
    <name evidence="2" type="ORF">Cflav_PD6301</name>
</gene>
<comment type="pathway">
    <text evidence="1">Cell wall biogenesis; peptidoglycan biosynthesis.</text>
</comment>